<dbReference type="Gene3D" id="3.30.420.10">
    <property type="entry name" value="Ribonuclease H-like superfamily/Ribonuclease H"/>
    <property type="match status" value="2"/>
</dbReference>
<dbReference type="GO" id="GO:0003676">
    <property type="term" value="F:nucleic acid binding"/>
    <property type="evidence" value="ECO:0007669"/>
    <property type="project" value="InterPro"/>
</dbReference>
<evidence type="ECO:0000259" key="3">
    <source>
        <dbReference type="PROSITE" id="PS50994"/>
    </source>
</evidence>
<dbReference type="SUPFAM" id="SSF53098">
    <property type="entry name" value="Ribonuclease H-like"/>
    <property type="match status" value="2"/>
</dbReference>
<dbReference type="PANTHER" id="PTHR48475">
    <property type="entry name" value="RIBONUCLEASE H"/>
    <property type="match status" value="1"/>
</dbReference>
<dbReference type="InterPro" id="IPR001584">
    <property type="entry name" value="Integrase_cat-core"/>
</dbReference>
<organism evidence="4 5">
    <name type="scientific">Dendrobium catenatum</name>
    <dbReference type="NCBI Taxonomy" id="906689"/>
    <lineage>
        <taxon>Eukaryota</taxon>
        <taxon>Viridiplantae</taxon>
        <taxon>Streptophyta</taxon>
        <taxon>Embryophyta</taxon>
        <taxon>Tracheophyta</taxon>
        <taxon>Spermatophyta</taxon>
        <taxon>Magnoliopsida</taxon>
        <taxon>Liliopsida</taxon>
        <taxon>Asparagales</taxon>
        <taxon>Orchidaceae</taxon>
        <taxon>Epidendroideae</taxon>
        <taxon>Malaxideae</taxon>
        <taxon>Dendrobiinae</taxon>
        <taxon>Dendrobium</taxon>
    </lineage>
</organism>
<keyword evidence="5" id="KW-1185">Reference proteome</keyword>
<accession>A0A2I0X2Y6</accession>
<dbReference type="Pfam" id="PF00665">
    <property type="entry name" value="rve"/>
    <property type="match status" value="1"/>
</dbReference>
<protein>
    <submittedName>
        <fullName evidence="4">Uncharacterized protein</fullName>
    </submittedName>
</protein>
<dbReference type="Pfam" id="PF17921">
    <property type="entry name" value="Integrase_H2C2"/>
    <property type="match status" value="1"/>
</dbReference>
<evidence type="ECO:0000313" key="4">
    <source>
        <dbReference type="EMBL" id="PKU82262.1"/>
    </source>
</evidence>
<gene>
    <name evidence="4" type="ORF">MA16_Dca017484</name>
</gene>
<dbReference type="Gene3D" id="1.10.340.70">
    <property type="match status" value="1"/>
</dbReference>
<dbReference type="Pfam" id="PF13456">
    <property type="entry name" value="RVT_3"/>
    <property type="match status" value="1"/>
</dbReference>
<dbReference type="EMBL" id="KZ502198">
    <property type="protein sequence ID" value="PKU82262.1"/>
    <property type="molecule type" value="Genomic_DNA"/>
</dbReference>
<evidence type="ECO:0000313" key="5">
    <source>
        <dbReference type="Proteomes" id="UP000233837"/>
    </source>
</evidence>
<dbReference type="FunFam" id="3.30.420.10:FF:000032">
    <property type="entry name" value="Retrovirus-related Pol polyprotein from transposon 297-like Protein"/>
    <property type="match status" value="1"/>
</dbReference>
<dbReference type="CDD" id="cd09279">
    <property type="entry name" value="RNase_HI_like"/>
    <property type="match status" value="1"/>
</dbReference>
<feature type="domain" description="RNase H type-1" evidence="2">
    <location>
        <begin position="145"/>
        <end position="269"/>
    </location>
</feature>
<feature type="domain" description="Integrase catalytic" evidence="3">
    <location>
        <begin position="439"/>
        <end position="599"/>
    </location>
</feature>
<dbReference type="InterPro" id="IPR002156">
    <property type="entry name" value="RNaseH_domain"/>
</dbReference>
<dbReference type="PROSITE" id="PS50994">
    <property type="entry name" value="INTEGRASE"/>
    <property type="match status" value="1"/>
</dbReference>
<dbReference type="InterPro" id="IPR012337">
    <property type="entry name" value="RNaseH-like_sf"/>
</dbReference>
<dbReference type="GO" id="GO:0015074">
    <property type="term" value="P:DNA integration"/>
    <property type="evidence" value="ECO:0007669"/>
    <property type="project" value="InterPro"/>
</dbReference>
<dbReference type="GO" id="GO:0004523">
    <property type="term" value="F:RNA-DNA hybrid ribonuclease activity"/>
    <property type="evidence" value="ECO:0007669"/>
    <property type="project" value="InterPro"/>
</dbReference>
<sequence>MKCEPQLQEQHAIEILLKNIHGPVAFLLKGFTIKTFEKLLNKASSLQDSKKLKPQKVFEKKSGTVSAVDKGKQPINVQAERSPPQFYNQQQPAKLSIYDALILSKELREALIKALLDPNICMAQLVAAQPDEALCSRRVPEVSFSDEDICLVIPGKAGIGLVFITPEKGLLRYSYHLLEPCTNNEAEYEALITGLELAISMEIEEIKIFGDSQLIINQVAGIYKVLKPKLLPYYQYTMKLLEQIPNVTLYRIPRGRNSMADALAKLAKELACIEEEPISIEVQGRKILSPIDLEYINKIFPSKGEIVLAIDDETVDWRKPFIDYLQENKLPHEKSAADQIKRRALSYTLINGTLYRRSFDQLWLRCLNKQEAQKIVTEVHAGLCGAHQSGPKMKMKIKRLGYYWPSMINDCMSIARRCHQCQVHGVVLHQPPNVLHPTIASWPFESWGTDIIGPIDPPSSKGHRFILAATDYFSKWAEAVPLREVKTHNVLQFFRDHIVYRFGIPRRIISDNGPSFKSTKLNNFAKRHNIDWRYSTSYYPQANGLAEAFNKTLVGILKKSLEDNKRQWHEKLGEALWAYRTTYRTPTQSTPFALVFGAEAVLPLEVQLPSLRVAVNNSITSEQNARLRLEELEGLEEKRLQAQQNLELYKSRMAQAHDKLVRPRTFRVGELVLVLRRPILTHRRFGGKFEPTWEGPFVVEKVYQGGSYQLVDCKGDRPMLPINGRFLKKYYV</sequence>
<dbReference type="AlphaFoldDB" id="A0A2I0X2Y6"/>
<dbReference type="PROSITE" id="PS50879">
    <property type="entry name" value="RNASE_H_1"/>
    <property type="match status" value="1"/>
</dbReference>
<name>A0A2I0X2Y6_9ASPA</name>
<reference evidence="4 5" key="1">
    <citation type="journal article" date="2016" name="Sci. Rep.">
        <title>The Dendrobium catenatum Lindl. genome sequence provides insights into polysaccharide synthase, floral development and adaptive evolution.</title>
        <authorList>
            <person name="Zhang G.Q."/>
            <person name="Xu Q."/>
            <person name="Bian C."/>
            <person name="Tsai W.C."/>
            <person name="Yeh C.M."/>
            <person name="Liu K.W."/>
            <person name="Yoshida K."/>
            <person name="Zhang L.S."/>
            <person name="Chang S.B."/>
            <person name="Chen F."/>
            <person name="Shi Y."/>
            <person name="Su Y.Y."/>
            <person name="Zhang Y.Q."/>
            <person name="Chen L.J."/>
            <person name="Yin Y."/>
            <person name="Lin M."/>
            <person name="Huang H."/>
            <person name="Deng H."/>
            <person name="Wang Z.W."/>
            <person name="Zhu S.L."/>
            <person name="Zhao X."/>
            <person name="Deng C."/>
            <person name="Niu S.C."/>
            <person name="Huang J."/>
            <person name="Wang M."/>
            <person name="Liu G.H."/>
            <person name="Yang H.J."/>
            <person name="Xiao X.J."/>
            <person name="Hsiao Y.Y."/>
            <person name="Wu W.L."/>
            <person name="Chen Y.Y."/>
            <person name="Mitsuda N."/>
            <person name="Ohme-Takagi M."/>
            <person name="Luo Y.B."/>
            <person name="Van de Peer Y."/>
            <person name="Liu Z.J."/>
        </authorList>
    </citation>
    <scope>NUCLEOTIDE SEQUENCE [LARGE SCALE GENOMIC DNA]</scope>
    <source>
        <tissue evidence="4">The whole plant</tissue>
    </source>
</reference>
<proteinExistence type="predicted"/>
<feature type="coiled-coil region" evidence="1">
    <location>
        <begin position="625"/>
        <end position="659"/>
    </location>
</feature>
<dbReference type="Proteomes" id="UP000233837">
    <property type="component" value="Unassembled WGS sequence"/>
</dbReference>
<reference evidence="4 5" key="2">
    <citation type="journal article" date="2017" name="Nature">
        <title>The Apostasia genome and the evolution of orchids.</title>
        <authorList>
            <person name="Zhang G.Q."/>
            <person name="Liu K.W."/>
            <person name="Li Z."/>
            <person name="Lohaus R."/>
            <person name="Hsiao Y.Y."/>
            <person name="Niu S.C."/>
            <person name="Wang J.Y."/>
            <person name="Lin Y.C."/>
            <person name="Xu Q."/>
            <person name="Chen L.J."/>
            <person name="Yoshida K."/>
            <person name="Fujiwara S."/>
            <person name="Wang Z.W."/>
            <person name="Zhang Y.Q."/>
            <person name="Mitsuda N."/>
            <person name="Wang M."/>
            <person name="Liu G.H."/>
            <person name="Pecoraro L."/>
            <person name="Huang H.X."/>
            <person name="Xiao X.J."/>
            <person name="Lin M."/>
            <person name="Wu X.Y."/>
            <person name="Wu W.L."/>
            <person name="Chen Y.Y."/>
            <person name="Chang S.B."/>
            <person name="Sakamoto S."/>
            <person name="Ohme-Takagi M."/>
            <person name="Yagi M."/>
            <person name="Zeng S.J."/>
            <person name="Shen C.Y."/>
            <person name="Yeh C.M."/>
            <person name="Luo Y.B."/>
            <person name="Tsai W.C."/>
            <person name="Van de Peer Y."/>
            <person name="Liu Z.J."/>
        </authorList>
    </citation>
    <scope>NUCLEOTIDE SEQUENCE [LARGE SCALE GENOMIC DNA]</scope>
    <source>
        <tissue evidence="4">The whole plant</tissue>
    </source>
</reference>
<dbReference type="InterPro" id="IPR036397">
    <property type="entry name" value="RNaseH_sf"/>
</dbReference>
<keyword evidence="1" id="KW-0175">Coiled coil</keyword>
<evidence type="ECO:0000259" key="2">
    <source>
        <dbReference type="PROSITE" id="PS50879"/>
    </source>
</evidence>
<dbReference type="InterPro" id="IPR041588">
    <property type="entry name" value="Integrase_H2C2"/>
</dbReference>
<evidence type="ECO:0000256" key="1">
    <source>
        <dbReference type="SAM" id="Coils"/>
    </source>
</evidence>
<dbReference type="PANTHER" id="PTHR48475:SF1">
    <property type="entry name" value="RNASE H TYPE-1 DOMAIN-CONTAINING PROTEIN"/>
    <property type="match status" value="1"/>
</dbReference>